<dbReference type="Pfam" id="PF24838">
    <property type="entry name" value="8xMP"/>
    <property type="match status" value="1"/>
</dbReference>
<name>A0A2C5W2K7_PSEPU</name>
<keyword evidence="1" id="KW-0812">Transmembrane</keyword>
<evidence type="ECO:0000256" key="1">
    <source>
        <dbReference type="SAM" id="Phobius"/>
    </source>
</evidence>
<comment type="caution">
    <text evidence="2">The sequence shown here is derived from an EMBL/GenBank/DDBJ whole genome shotgun (WGS) entry which is preliminary data.</text>
</comment>
<gene>
    <name evidence="2" type="ORF">CRX57_00335</name>
</gene>
<dbReference type="Proteomes" id="UP000222460">
    <property type="component" value="Unassembled WGS sequence"/>
</dbReference>
<keyword evidence="1" id="KW-1133">Transmembrane helix</keyword>
<feature type="transmembrane region" description="Helical" evidence="1">
    <location>
        <begin position="202"/>
        <end position="222"/>
    </location>
</feature>
<organism evidence="2 3">
    <name type="scientific">Pseudomonas putida</name>
    <name type="common">Arthrobacter siderocapsulatus</name>
    <dbReference type="NCBI Taxonomy" id="303"/>
    <lineage>
        <taxon>Bacteria</taxon>
        <taxon>Pseudomonadati</taxon>
        <taxon>Pseudomonadota</taxon>
        <taxon>Gammaproteobacteria</taxon>
        <taxon>Pseudomonadales</taxon>
        <taxon>Pseudomonadaceae</taxon>
        <taxon>Pseudomonas</taxon>
    </lineage>
</organism>
<dbReference type="AlphaFoldDB" id="A0A2C5W2K7"/>
<dbReference type="EMBL" id="PDKZ01000002">
    <property type="protein sequence ID" value="PHH38683.1"/>
    <property type="molecule type" value="Genomic_DNA"/>
</dbReference>
<protein>
    <submittedName>
        <fullName evidence="2">Uncharacterized protein</fullName>
    </submittedName>
</protein>
<evidence type="ECO:0000313" key="2">
    <source>
        <dbReference type="EMBL" id="PHH38683.1"/>
    </source>
</evidence>
<sequence>MTDNNEISKSELKKKDLNSPEFRKRIAEQACRTAIDDLAAWKSIYSLSIDLRNFEISQLVQRNNFFMIFQGVLFAGICQSAGQLPIVSFVICLVGLLVSLFQAGMAAGAKYWQEHWEINCKKSEESMVDLLKRHRVYRYMNDKLDINLSPEVDQKLLRRKVLIHLFLDNSNKDDIKKSVWKGRPWAPVANLMILARFSSSRLPIYVGLVLALGWGILFVSTFRVEALDWHVPENISGFKQRQTPEPVLPK</sequence>
<proteinExistence type="predicted"/>
<evidence type="ECO:0000313" key="3">
    <source>
        <dbReference type="Proteomes" id="UP000222460"/>
    </source>
</evidence>
<feature type="transmembrane region" description="Helical" evidence="1">
    <location>
        <begin position="88"/>
        <end position="112"/>
    </location>
</feature>
<keyword evidence="1" id="KW-0472">Membrane</keyword>
<dbReference type="InterPro" id="IPR056918">
    <property type="entry name" value="8xMP"/>
</dbReference>
<accession>A0A2C5W2K7</accession>
<dbReference type="RefSeq" id="WP_098963800.1">
    <property type="nucleotide sequence ID" value="NZ_PDKZ01000002.1"/>
</dbReference>
<reference evidence="3" key="1">
    <citation type="submission" date="2017-10" db="EMBL/GenBank/DDBJ databases">
        <title>FDA dAtabase for Regulatory Grade micrObial Sequences (FDA-ARGOS): Supporting development and validation of Infectious Disease Dx tests.</title>
        <authorList>
            <person name="Goldberg B."/>
            <person name="Campos J."/>
            <person name="Tallon L."/>
            <person name="Sadzewicz L."/>
            <person name="Ott S."/>
            <person name="Zhao X."/>
            <person name="Nagaraj S."/>
            <person name="Vavikolanu K."/>
            <person name="Aluvathingal J."/>
            <person name="Nadendla S."/>
            <person name="Geyer C."/>
            <person name="Sichtig H."/>
        </authorList>
    </citation>
    <scope>NUCLEOTIDE SEQUENCE [LARGE SCALE GENOMIC DNA]</scope>
    <source>
        <strain evidence="3">FDAARGOS_376</strain>
    </source>
</reference>